<dbReference type="Pfam" id="PF16490">
    <property type="entry name" value="Oxidoreduct_C"/>
    <property type="match status" value="1"/>
</dbReference>
<dbReference type="OrthoDB" id="9768836at2"/>
<protein>
    <submittedName>
        <fullName evidence="2">Putative oxidoreductase</fullName>
    </submittedName>
</protein>
<dbReference type="SUPFAM" id="SSF51735">
    <property type="entry name" value="NAD(P)-binding Rossmann-fold domains"/>
    <property type="match status" value="1"/>
</dbReference>
<dbReference type="KEGG" id="sus:Acid_2607"/>
<sequence precursor="true">MKIRAVIFTALTFALAGQVKHMPSKLIIFDPGHFHATLLQKDMYPWLDKRVTVYAPLGTDLTDYLNRISHFNARPDSPTSWELDVHTSADPLAALLRERPGSIVVFTGRNRAKIDRILAALKAGHHVLADKPWIITAADLPKLEQALTLAKQKNLAAYDIMTERYEVTSELQRELVSDPAIFGAPVSVRARSVHHIMKIVAGVPLRRPAWFFDIAEYGEGLADVGTHVVDLVQWTLFPDQPVDYHKDIAIGHRDRAPLKMSKEQFTRVTGEPDFTPSLAAYVHSGVLDYYCNNTVAYTLRGIPVELEILWKWEAPEGGDVYEASFVGANSKVEIRQGREENFLPELYIVPTGNGVPAAVEKRVAALQSRWPGLAVTRPGEDLKLVIPAKFRVGHEAHFAQVANHFFNYVTDPKSMPSWETPYMLSKYFVSANRDR</sequence>
<evidence type="ECO:0000313" key="2">
    <source>
        <dbReference type="EMBL" id="ABJ83596.1"/>
    </source>
</evidence>
<gene>
    <name evidence="2" type="ordered locus">Acid_2607</name>
</gene>
<feature type="domain" description="Putative oxidoreductase C-terminal" evidence="1">
    <location>
        <begin position="171"/>
        <end position="431"/>
    </location>
</feature>
<proteinExistence type="predicted"/>
<accession>Q024I0</accession>
<name>Q024I0_SOLUE</name>
<dbReference type="InParanoid" id="Q024I0"/>
<dbReference type="InterPro" id="IPR036291">
    <property type="entry name" value="NAD(P)-bd_dom_sf"/>
</dbReference>
<evidence type="ECO:0000259" key="1">
    <source>
        <dbReference type="Pfam" id="PF16490"/>
    </source>
</evidence>
<organism evidence="2">
    <name type="scientific">Solibacter usitatus (strain Ellin6076)</name>
    <dbReference type="NCBI Taxonomy" id="234267"/>
    <lineage>
        <taxon>Bacteria</taxon>
        <taxon>Pseudomonadati</taxon>
        <taxon>Acidobacteriota</taxon>
        <taxon>Terriglobia</taxon>
        <taxon>Bryobacterales</taxon>
        <taxon>Solibacteraceae</taxon>
        <taxon>Candidatus Solibacter</taxon>
    </lineage>
</organism>
<dbReference type="STRING" id="234267.Acid_2607"/>
<dbReference type="EMBL" id="CP000473">
    <property type="protein sequence ID" value="ABJ83596.1"/>
    <property type="molecule type" value="Genomic_DNA"/>
</dbReference>
<dbReference type="InterPro" id="IPR032459">
    <property type="entry name" value="Oxidoreduct_C"/>
</dbReference>
<dbReference type="eggNOG" id="COG0673">
    <property type="taxonomic scope" value="Bacteria"/>
</dbReference>
<dbReference type="HOGENOM" id="CLU_584919_0_0_0"/>
<dbReference type="Gene3D" id="3.40.50.720">
    <property type="entry name" value="NAD(P)-binding Rossmann-like Domain"/>
    <property type="match status" value="1"/>
</dbReference>
<dbReference type="Gene3D" id="3.30.360.10">
    <property type="entry name" value="Dihydrodipicolinate Reductase, domain 2"/>
    <property type="match status" value="1"/>
</dbReference>
<dbReference type="AlphaFoldDB" id="Q024I0"/>
<reference evidence="2" key="1">
    <citation type="submission" date="2006-10" db="EMBL/GenBank/DDBJ databases">
        <title>Complete sequence of Solibacter usitatus Ellin6076.</title>
        <authorList>
            <consortium name="US DOE Joint Genome Institute"/>
            <person name="Copeland A."/>
            <person name="Lucas S."/>
            <person name="Lapidus A."/>
            <person name="Barry K."/>
            <person name="Detter J.C."/>
            <person name="Glavina del Rio T."/>
            <person name="Hammon N."/>
            <person name="Israni S."/>
            <person name="Dalin E."/>
            <person name="Tice H."/>
            <person name="Pitluck S."/>
            <person name="Thompson L.S."/>
            <person name="Brettin T."/>
            <person name="Bruce D."/>
            <person name="Han C."/>
            <person name="Tapia R."/>
            <person name="Gilna P."/>
            <person name="Schmutz J."/>
            <person name="Larimer F."/>
            <person name="Land M."/>
            <person name="Hauser L."/>
            <person name="Kyrpides N."/>
            <person name="Mikhailova N."/>
            <person name="Janssen P.H."/>
            <person name="Kuske C.R."/>
            <person name="Richardson P."/>
        </authorList>
    </citation>
    <scope>NUCLEOTIDE SEQUENCE</scope>
    <source>
        <strain evidence="2">Ellin6076</strain>
    </source>
</reference>